<evidence type="ECO:0000259" key="10">
    <source>
        <dbReference type="Pfam" id="PF04290"/>
    </source>
</evidence>
<keyword evidence="5 9" id="KW-0812">Transmembrane</keyword>
<evidence type="ECO:0000256" key="2">
    <source>
        <dbReference type="ARBA" id="ARBA00022448"/>
    </source>
</evidence>
<dbReference type="InterPro" id="IPR055348">
    <property type="entry name" value="DctQ"/>
</dbReference>
<feature type="transmembrane region" description="Helical" evidence="9">
    <location>
        <begin position="134"/>
        <end position="153"/>
    </location>
</feature>
<organism evidence="11 12">
    <name type="scientific">Spiribacter salinus</name>
    <dbReference type="NCBI Taxonomy" id="1335746"/>
    <lineage>
        <taxon>Bacteria</taxon>
        <taxon>Pseudomonadati</taxon>
        <taxon>Pseudomonadota</taxon>
        <taxon>Gammaproteobacteria</taxon>
        <taxon>Chromatiales</taxon>
        <taxon>Ectothiorhodospiraceae</taxon>
        <taxon>Spiribacter</taxon>
    </lineage>
</organism>
<protein>
    <recommendedName>
        <fullName evidence="9">TRAP transporter small permease protein</fullName>
    </recommendedName>
</protein>
<dbReference type="InterPro" id="IPR007387">
    <property type="entry name" value="TRAP_DctQ"/>
</dbReference>
<evidence type="ECO:0000256" key="4">
    <source>
        <dbReference type="ARBA" id="ARBA00022519"/>
    </source>
</evidence>
<evidence type="ECO:0000256" key="1">
    <source>
        <dbReference type="ARBA" id="ARBA00004429"/>
    </source>
</evidence>
<dbReference type="Pfam" id="PF04290">
    <property type="entry name" value="DctQ"/>
    <property type="match status" value="1"/>
</dbReference>
<keyword evidence="7 9" id="KW-0472">Membrane</keyword>
<evidence type="ECO:0000256" key="3">
    <source>
        <dbReference type="ARBA" id="ARBA00022475"/>
    </source>
</evidence>
<comment type="subcellular location">
    <subcellularLocation>
        <location evidence="1 9">Cell inner membrane</location>
        <topology evidence="1 9">Multi-pass membrane protein</topology>
    </subcellularLocation>
</comment>
<dbReference type="STRING" id="1260251.SPISAL_04640"/>
<keyword evidence="4 9" id="KW-0997">Cell inner membrane</keyword>
<keyword evidence="6 9" id="KW-1133">Transmembrane helix</keyword>
<evidence type="ECO:0000313" key="11">
    <source>
        <dbReference type="EMBL" id="TQE98253.1"/>
    </source>
</evidence>
<feature type="transmembrane region" description="Helical" evidence="9">
    <location>
        <begin position="21"/>
        <end position="42"/>
    </location>
</feature>
<dbReference type="PANTHER" id="PTHR35011:SF2">
    <property type="entry name" value="2,3-DIKETO-L-GULONATE TRAP TRANSPORTER SMALL PERMEASE PROTEIN YIAM"/>
    <property type="match status" value="1"/>
</dbReference>
<dbReference type="GO" id="GO:0022857">
    <property type="term" value="F:transmembrane transporter activity"/>
    <property type="evidence" value="ECO:0007669"/>
    <property type="project" value="UniProtKB-UniRule"/>
</dbReference>
<feature type="transmembrane region" description="Helical" evidence="9">
    <location>
        <begin position="54"/>
        <end position="72"/>
    </location>
</feature>
<dbReference type="GO" id="GO:0005886">
    <property type="term" value="C:plasma membrane"/>
    <property type="evidence" value="ECO:0007669"/>
    <property type="project" value="UniProtKB-SubCell"/>
</dbReference>
<accession>A0A540VQ27</accession>
<dbReference type="EMBL" id="VIFK01000242">
    <property type="protein sequence ID" value="TQE98253.1"/>
    <property type="molecule type" value="Genomic_DNA"/>
</dbReference>
<evidence type="ECO:0000256" key="6">
    <source>
        <dbReference type="ARBA" id="ARBA00022989"/>
    </source>
</evidence>
<evidence type="ECO:0000256" key="8">
    <source>
        <dbReference type="ARBA" id="ARBA00038436"/>
    </source>
</evidence>
<feature type="transmembrane region" description="Helical" evidence="9">
    <location>
        <begin position="92"/>
        <end position="114"/>
    </location>
</feature>
<comment type="function">
    <text evidence="9">Part of the tripartite ATP-independent periplasmic (TRAP) transport system.</text>
</comment>
<feature type="domain" description="Tripartite ATP-independent periplasmic transporters DctQ component" evidence="10">
    <location>
        <begin position="30"/>
        <end position="161"/>
    </location>
</feature>
<keyword evidence="3" id="KW-1003">Cell membrane</keyword>
<name>A0A540VQ27_9GAMM</name>
<sequence length="166" mass="18948">MKRETDQRHASPRVPLAIEKGIIAGALALICLISFANVLVRYFTDFSFAFTEEISVFMLVILAFFGSAVAFARDEQIRISFFLERMPTRVRWAATLTTLIANLTIFALVVWFGGRFAYEEWLFDATTPGLGIPAWWYSIWLPIAALVIIARLIGRFQRQVRQQVPD</sequence>
<comment type="similarity">
    <text evidence="8 9">Belongs to the TRAP transporter small permease family.</text>
</comment>
<evidence type="ECO:0000256" key="5">
    <source>
        <dbReference type="ARBA" id="ARBA00022692"/>
    </source>
</evidence>
<evidence type="ECO:0000313" key="12">
    <source>
        <dbReference type="Proteomes" id="UP000315400"/>
    </source>
</evidence>
<dbReference type="GO" id="GO:0015740">
    <property type="term" value="P:C4-dicarboxylate transport"/>
    <property type="evidence" value="ECO:0007669"/>
    <property type="project" value="TreeGrafter"/>
</dbReference>
<reference evidence="11 12" key="1">
    <citation type="submission" date="2019-06" db="EMBL/GenBank/DDBJ databases">
        <title>Metagenome assembled Genome of Spiribacter salinus SL48-SHIP from the microbial mat of Salt Lake 48 (Novosibirsk region, Russia).</title>
        <authorList>
            <person name="Shipova A."/>
            <person name="Rozanov A.S."/>
            <person name="Bryanskaya A.V."/>
            <person name="Peltek S.E."/>
        </authorList>
    </citation>
    <scope>NUCLEOTIDE SEQUENCE [LARGE SCALE GENOMIC DNA]</scope>
    <source>
        <strain evidence="11">SL48-SHIP-2</strain>
    </source>
</reference>
<keyword evidence="2 9" id="KW-0813">Transport</keyword>
<dbReference type="AlphaFoldDB" id="A0A540VQ27"/>
<dbReference type="PANTHER" id="PTHR35011">
    <property type="entry name" value="2,3-DIKETO-L-GULONATE TRAP TRANSPORTER SMALL PERMEASE PROTEIN YIAM"/>
    <property type="match status" value="1"/>
</dbReference>
<comment type="subunit">
    <text evidence="9">The complex comprises the extracytoplasmic solute receptor protein and the two transmembrane proteins.</text>
</comment>
<gene>
    <name evidence="11" type="ORF">FKY71_14810</name>
</gene>
<dbReference type="Proteomes" id="UP000315400">
    <property type="component" value="Unassembled WGS sequence"/>
</dbReference>
<comment type="caution">
    <text evidence="11">The sequence shown here is derived from an EMBL/GenBank/DDBJ whole genome shotgun (WGS) entry which is preliminary data.</text>
</comment>
<evidence type="ECO:0000256" key="7">
    <source>
        <dbReference type="ARBA" id="ARBA00023136"/>
    </source>
</evidence>
<proteinExistence type="inferred from homology"/>
<evidence type="ECO:0000256" key="9">
    <source>
        <dbReference type="RuleBase" id="RU369079"/>
    </source>
</evidence>